<comment type="caution">
    <text evidence="2">The sequence shown here is derived from an EMBL/GenBank/DDBJ whole genome shotgun (WGS) entry which is preliminary data.</text>
</comment>
<sequence length="421" mass="48625">MLKDAAASLSSSVNSPSFSVSGSVSGSLDSSNDENEAPSNNESSTTSLILTYGGVPVAFSPAKDGESSPTYSRLFEKKSCDYGSIANMKYPIRLEFEAPDFFLSVDRPEIKITFNDQNVRFKYDTPIKIISWKRNQAILVGSTGVIDNYGKPESAQEYYATTAFESRWAWHTSKHFAKSAFSKGKKTIDCSLITDYCSDLVKFKFDESTKYSDSDTRQVPKDRSFASGQGFFRDFNQPSPIINWFSFKGPIDDKFKKGILQVEHDSRIGTLTRINWVKAYYPNSENTWFFDIKGYHIKEFQEPKYHSKEFIEVNFDKYTPKDPFSPFKWYQLYPFNDAATKESIKTRQLYFYHNYNFNIKGVYSYQLDGNYDANKVPSYDFSFLILFLSFFFKNHFFRCHPLTFRNVVEKDRVQNINTSIN</sequence>
<feature type="region of interest" description="Disordered" evidence="1">
    <location>
        <begin position="1"/>
        <end position="46"/>
    </location>
</feature>
<dbReference type="EMBL" id="AJWJ01001015">
    <property type="protein sequence ID" value="KAF2068391.1"/>
    <property type="molecule type" value="Genomic_DNA"/>
</dbReference>
<reference evidence="2" key="1">
    <citation type="submission" date="2020-01" db="EMBL/GenBank/DDBJ databases">
        <title>Development of genomics and gene disruption for Polysphondylium violaceum indicates a role for the polyketide synthase stlB in stalk morphogenesis.</title>
        <authorList>
            <person name="Narita B."/>
            <person name="Kawabe Y."/>
            <person name="Kin K."/>
            <person name="Saito T."/>
            <person name="Gibbs R."/>
            <person name="Kuspa A."/>
            <person name="Muzny D."/>
            <person name="Queller D."/>
            <person name="Richards S."/>
            <person name="Strassman J."/>
            <person name="Sucgang R."/>
            <person name="Worley K."/>
            <person name="Schaap P."/>
        </authorList>
    </citation>
    <scope>NUCLEOTIDE SEQUENCE</scope>
    <source>
        <strain evidence="2">QSvi11</strain>
    </source>
</reference>
<name>A0A8J4PLL2_9MYCE</name>
<accession>A0A8J4PLL2</accession>
<evidence type="ECO:0000313" key="2">
    <source>
        <dbReference type="EMBL" id="KAF2068391.1"/>
    </source>
</evidence>
<keyword evidence="3" id="KW-1185">Reference proteome</keyword>
<dbReference type="Proteomes" id="UP000695562">
    <property type="component" value="Unassembled WGS sequence"/>
</dbReference>
<dbReference type="AlphaFoldDB" id="A0A8J4PLL2"/>
<evidence type="ECO:0000256" key="1">
    <source>
        <dbReference type="SAM" id="MobiDB-lite"/>
    </source>
</evidence>
<feature type="compositionally biased region" description="Polar residues" evidence="1">
    <location>
        <begin position="37"/>
        <end position="46"/>
    </location>
</feature>
<gene>
    <name evidence="2" type="ORF">CYY_010283</name>
</gene>
<protein>
    <submittedName>
        <fullName evidence="2">Uncharacterized protein</fullName>
    </submittedName>
</protein>
<proteinExistence type="predicted"/>
<feature type="compositionally biased region" description="Low complexity" evidence="1">
    <location>
        <begin position="8"/>
        <end position="30"/>
    </location>
</feature>
<organism evidence="2 3">
    <name type="scientific">Polysphondylium violaceum</name>
    <dbReference type="NCBI Taxonomy" id="133409"/>
    <lineage>
        <taxon>Eukaryota</taxon>
        <taxon>Amoebozoa</taxon>
        <taxon>Evosea</taxon>
        <taxon>Eumycetozoa</taxon>
        <taxon>Dictyostelia</taxon>
        <taxon>Dictyosteliales</taxon>
        <taxon>Dictyosteliaceae</taxon>
        <taxon>Polysphondylium</taxon>
    </lineage>
</organism>
<evidence type="ECO:0000313" key="3">
    <source>
        <dbReference type="Proteomes" id="UP000695562"/>
    </source>
</evidence>